<proteinExistence type="predicted"/>
<gene>
    <name evidence="6" type="ORF">Q9L42_017440</name>
</gene>
<dbReference type="Gene3D" id="3.60.15.10">
    <property type="entry name" value="Ribonuclease Z/Hydroxyacylglutathione hydrolase-like"/>
    <property type="match status" value="1"/>
</dbReference>
<reference evidence="6 7" key="1">
    <citation type="journal article" date="2024" name="Microbiology">
        <title>Methylomarinum rosea sp. nov., a novel halophilic methanotrophic bacterium from the hypersaline Lake Elton.</title>
        <authorList>
            <person name="Suleimanov R.Z."/>
            <person name="Oshkin I.Y."/>
            <person name="Danilova O.V."/>
            <person name="Suzina N.E."/>
            <person name="Dedysh S.N."/>
        </authorList>
    </citation>
    <scope>NUCLEOTIDE SEQUENCE [LARGE SCALE GENOMIC DNA]</scope>
    <source>
        <strain evidence="6 7">Ch1-1</strain>
    </source>
</reference>
<keyword evidence="4" id="KW-0862">Zinc</keyword>
<dbReference type="GO" id="GO:0016787">
    <property type="term" value="F:hydrolase activity"/>
    <property type="evidence" value="ECO:0007669"/>
    <property type="project" value="UniProtKB-KW"/>
</dbReference>
<dbReference type="KEGG" id="mech:Q9L42_017440"/>
<evidence type="ECO:0000313" key="6">
    <source>
        <dbReference type="EMBL" id="XBS20117.1"/>
    </source>
</evidence>
<dbReference type="SUPFAM" id="SSF56281">
    <property type="entry name" value="Metallo-hydrolase/oxidoreductase"/>
    <property type="match status" value="1"/>
</dbReference>
<evidence type="ECO:0000256" key="1">
    <source>
        <dbReference type="ARBA" id="ARBA00001947"/>
    </source>
</evidence>
<dbReference type="InterPro" id="IPR001279">
    <property type="entry name" value="Metallo-B-lactamas"/>
</dbReference>
<dbReference type="GO" id="GO:0046872">
    <property type="term" value="F:metal ion binding"/>
    <property type="evidence" value="ECO:0007669"/>
    <property type="project" value="UniProtKB-KW"/>
</dbReference>
<evidence type="ECO:0000256" key="3">
    <source>
        <dbReference type="ARBA" id="ARBA00022801"/>
    </source>
</evidence>
<dbReference type="EMBL" id="CP157743">
    <property type="protein sequence ID" value="XBS20117.1"/>
    <property type="molecule type" value="Genomic_DNA"/>
</dbReference>
<dbReference type="InterPro" id="IPR036866">
    <property type="entry name" value="RibonucZ/Hydroxyglut_hydro"/>
</dbReference>
<accession>A0AAU7NT29</accession>
<dbReference type="SMART" id="SM00849">
    <property type="entry name" value="Lactamase_B"/>
    <property type="match status" value="1"/>
</dbReference>
<sequence>MSLRYSIIPVTPYQQNCSLLICEQTGKAAVVDPGGELELILQKAAKENVTLESILVTHGHLDHVGGVAELADKLTLPIYGPQAEDAFWIDSLPEQCRSFGFPHCDSFIPDRWLNDGDSVEVGNETLQVLHCPGHTPGHIVFFSPSARLAVVGDVLFNGSIGRTDFPKGDFQTLIASIQHKLWPLGEDVAFIPGHGPMSTFGEEMRTNPFVGNRD</sequence>
<evidence type="ECO:0000259" key="5">
    <source>
        <dbReference type="SMART" id="SM00849"/>
    </source>
</evidence>
<dbReference type="Pfam" id="PF00753">
    <property type="entry name" value="Lactamase_B"/>
    <property type="match status" value="1"/>
</dbReference>
<dbReference type="PANTHER" id="PTHR46233">
    <property type="entry name" value="HYDROXYACYLGLUTATHIONE HYDROLASE GLOC"/>
    <property type="match status" value="1"/>
</dbReference>
<keyword evidence="7" id="KW-1185">Reference proteome</keyword>
<dbReference type="Proteomes" id="UP001225378">
    <property type="component" value="Chromosome"/>
</dbReference>
<dbReference type="PANTHER" id="PTHR46233:SF3">
    <property type="entry name" value="HYDROXYACYLGLUTATHIONE HYDROLASE GLOC"/>
    <property type="match status" value="1"/>
</dbReference>
<protein>
    <submittedName>
        <fullName evidence="6">MBL fold metallo-hydrolase</fullName>
    </submittedName>
</protein>
<evidence type="ECO:0000256" key="2">
    <source>
        <dbReference type="ARBA" id="ARBA00022723"/>
    </source>
</evidence>
<keyword evidence="2" id="KW-0479">Metal-binding</keyword>
<dbReference type="RefSeq" id="WP_305907159.1">
    <property type="nucleotide sequence ID" value="NZ_CP157743.1"/>
</dbReference>
<dbReference type="CDD" id="cd07737">
    <property type="entry name" value="YcbL-like_MBL-fold"/>
    <property type="match status" value="1"/>
</dbReference>
<dbReference type="AlphaFoldDB" id="A0AAU7NT29"/>
<dbReference type="InterPro" id="IPR051453">
    <property type="entry name" value="MBL_Glyoxalase_II"/>
</dbReference>
<feature type="domain" description="Metallo-beta-lactamase" evidence="5">
    <location>
        <begin position="14"/>
        <end position="194"/>
    </location>
</feature>
<keyword evidence="3" id="KW-0378">Hydrolase</keyword>
<comment type="cofactor">
    <cofactor evidence="1">
        <name>Zn(2+)</name>
        <dbReference type="ChEBI" id="CHEBI:29105"/>
    </cofactor>
</comment>
<evidence type="ECO:0000256" key="4">
    <source>
        <dbReference type="ARBA" id="ARBA00022833"/>
    </source>
</evidence>
<evidence type="ECO:0000313" key="7">
    <source>
        <dbReference type="Proteomes" id="UP001225378"/>
    </source>
</evidence>
<organism evidence="6 7">
    <name type="scientific">Methylomarinum roseum</name>
    <dbReference type="NCBI Taxonomy" id="3067653"/>
    <lineage>
        <taxon>Bacteria</taxon>
        <taxon>Pseudomonadati</taxon>
        <taxon>Pseudomonadota</taxon>
        <taxon>Gammaproteobacteria</taxon>
        <taxon>Methylococcales</taxon>
        <taxon>Methylococcaceae</taxon>
        <taxon>Methylomarinum</taxon>
    </lineage>
</organism>
<name>A0AAU7NT29_9GAMM</name>